<accession>M0DJT7</accession>
<feature type="compositionally biased region" description="Basic and acidic residues" evidence="1">
    <location>
        <begin position="1"/>
        <end position="14"/>
    </location>
</feature>
<feature type="compositionally biased region" description="Polar residues" evidence="1">
    <location>
        <begin position="21"/>
        <end position="31"/>
    </location>
</feature>
<dbReference type="EMBL" id="AOIV01000002">
    <property type="protein sequence ID" value="ELZ35063.1"/>
    <property type="molecule type" value="Genomic_DNA"/>
</dbReference>
<feature type="region of interest" description="Disordered" evidence="1">
    <location>
        <begin position="1"/>
        <end position="49"/>
    </location>
</feature>
<dbReference type="PROSITE" id="PS50157">
    <property type="entry name" value="ZINC_FINGER_C2H2_2"/>
    <property type="match status" value="1"/>
</dbReference>
<sequence length="124" mass="13861">MNPEERRDERKASRESGPNGEASSMTETTRGATDRRTEPNADAVSNPPESYACRVCGRAFPESRLLVLHRGVRHANALTDGEKEAYVEAYREEEAELHSFRIRALAVLVVLYFGVLFLYIGFAG</sequence>
<feature type="transmembrane region" description="Helical" evidence="2">
    <location>
        <begin position="104"/>
        <end position="122"/>
    </location>
</feature>
<reference evidence="4 5" key="1">
    <citation type="journal article" date="2014" name="PLoS Genet.">
        <title>Phylogenetically driven sequencing of extremely halophilic archaea reveals strategies for static and dynamic osmo-response.</title>
        <authorList>
            <person name="Becker E.A."/>
            <person name="Seitzer P.M."/>
            <person name="Tritt A."/>
            <person name="Larsen D."/>
            <person name="Krusor M."/>
            <person name="Yao A.I."/>
            <person name="Wu D."/>
            <person name="Madern D."/>
            <person name="Eisen J.A."/>
            <person name="Darling A.E."/>
            <person name="Facciotti M.T."/>
        </authorList>
    </citation>
    <scope>NUCLEOTIDE SEQUENCE [LARGE SCALE GENOMIC DNA]</scope>
    <source>
        <strain evidence="4 5">JCM 14848</strain>
    </source>
</reference>
<dbReference type="AlphaFoldDB" id="M0DJT7"/>
<dbReference type="Proteomes" id="UP000011513">
    <property type="component" value="Unassembled WGS sequence"/>
</dbReference>
<dbReference type="eggNOG" id="arCOG04510">
    <property type="taxonomic scope" value="Archaea"/>
</dbReference>
<keyword evidence="2" id="KW-1133">Transmembrane helix</keyword>
<name>M0DJT7_HALPD</name>
<evidence type="ECO:0000256" key="1">
    <source>
        <dbReference type="SAM" id="MobiDB-lite"/>
    </source>
</evidence>
<evidence type="ECO:0000259" key="3">
    <source>
        <dbReference type="PROSITE" id="PS50157"/>
    </source>
</evidence>
<keyword evidence="2" id="KW-0812">Transmembrane</keyword>
<dbReference type="InParanoid" id="M0DJT7"/>
<evidence type="ECO:0000313" key="5">
    <source>
        <dbReference type="Proteomes" id="UP000011513"/>
    </source>
</evidence>
<protein>
    <recommendedName>
        <fullName evidence="3">C2H2-type domain-containing protein</fullName>
    </recommendedName>
</protein>
<feature type="domain" description="C2H2-type" evidence="3">
    <location>
        <begin position="51"/>
        <end position="79"/>
    </location>
</feature>
<comment type="caution">
    <text evidence="4">The sequence shown here is derived from an EMBL/GenBank/DDBJ whole genome shotgun (WGS) entry which is preliminary data.</text>
</comment>
<organism evidence="4 5">
    <name type="scientific">Halogeometricum pallidum JCM 14848</name>
    <dbReference type="NCBI Taxonomy" id="1227487"/>
    <lineage>
        <taxon>Archaea</taxon>
        <taxon>Methanobacteriati</taxon>
        <taxon>Methanobacteriota</taxon>
        <taxon>Stenosarchaea group</taxon>
        <taxon>Halobacteria</taxon>
        <taxon>Halobacteriales</taxon>
        <taxon>Haloferacaceae</taxon>
        <taxon>Halogeometricum</taxon>
    </lineage>
</organism>
<dbReference type="InterPro" id="IPR013087">
    <property type="entry name" value="Znf_C2H2_type"/>
</dbReference>
<keyword evidence="2" id="KW-0472">Membrane</keyword>
<evidence type="ECO:0000313" key="4">
    <source>
        <dbReference type="EMBL" id="ELZ35063.1"/>
    </source>
</evidence>
<dbReference type="PROSITE" id="PS00028">
    <property type="entry name" value="ZINC_FINGER_C2H2_1"/>
    <property type="match status" value="1"/>
</dbReference>
<keyword evidence="5" id="KW-1185">Reference proteome</keyword>
<gene>
    <name evidence="4" type="ORF">C474_00285</name>
</gene>
<evidence type="ECO:0000256" key="2">
    <source>
        <dbReference type="SAM" id="Phobius"/>
    </source>
</evidence>
<proteinExistence type="predicted"/>